<reference evidence="2" key="1">
    <citation type="submission" date="2021-10" db="EMBL/GenBank/DDBJ databases">
        <title>Complete genome sequences of five Ralstonia solancearum strains isolated from sunflower.</title>
        <authorList>
            <person name="She X."/>
            <person name="He Z."/>
        </authorList>
    </citation>
    <scope>NUCLEOTIDE SEQUENCE</scope>
    <source>
        <strain evidence="2">RS638</strain>
    </source>
</reference>
<evidence type="ECO:0008006" key="3">
    <source>
        <dbReference type="Google" id="ProtNLM"/>
    </source>
</evidence>
<keyword evidence="1" id="KW-0472">Membrane</keyword>
<organism evidence="2">
    <name type="scientific">Ralstonia solanacearum</name>
    <name type="common">Pseudomonas solanacearum</name>
    <dbReference type="NCBI Taxonomy" id="305"/>
    <lineage>
        <taxon>Bacteria</taxon>
        <taxon>Pseudomonadati</taxon>
        <taxon>Pseudomonadota</taxon>
        <taxon>Betaproteobacteria</taxon>
        <taxon>Burkholderiales</taxon>
        <taxon>Burkholderiaceae</taxon>
        <taxon>Ralstonia</taxon>
        <taxon>Ralstonia solanacearum species complex</taxon>
    </lineage>
</organism>
<name>A0ABY6NFQ5_RALSL</name>
<feature type="transmembrane region" description="Helical" evidence="1">
    <location>
        <begin position="77"/>
        <end position="94"/>
    </location>
</feature>
<dbReference type="EMBL" id="CP085043">
    <property type="protein sequence ID" value="UZF16143.1"/>
    <property type="molecule type" value="Genomic_DNA"/>
</dbReference>
<keyword evidence="1" id="KW-0812">Transmembrane</keyword>
<evidence type="ECO:0000313" key="2">
    <source>
        <dbReference type="EMBL" id="UZF16143.1"/>
    </source>
</evidence>
<evidence type="ECO:0000256" key="1">
    <source>
        <dbReference type="SAM" id="Phobius"/>
    </source>
</evidence>
<accession>A0ABY6NFQ5</accession>
<gene>
    <name evidence="2" type="ORF">LH706_06795</name>
</gene>
<protein>
    <recommendedName>
        <fullName evidence="3">Ankyrin repeat domain-containing protein</fullName>
    </recommendedName>
</protein>
<proteinExistence type="predicted"/>
<feature type="transmembrane region" description="Helical" evidence="1">
    <location>
        <begin position="44"/>
        <end position="65"/>
    </location>
</feature>
<keyword evidence="1" id="KW-1133">Transmembrane helix</keyword>
<sequence length="260" mass="28350">MKTEAYVDVGKVVTDHIAPINAVMTASTAILLPTLDFVRPHFPYINQVALLAVAAFLALLAMRLLKIPKDRQLRPSVLLCAGVCAAAFSIGAVASTRHAEQGGLAAATFPWVSDLQKTLLDIKNGKSDDPRVELKNIGVEWKAGNLLQASKDGDLRVIELFLKGGMPVTLNGTGNDRQLPFYVVANNYPKAKEQLELFKKYGVDLNDQSLVAFKNTNPATQPPNLYAVAKDNGNENLAAYLAQIGLNTDSYQTWHRNHPK</sequence>